<evidence type="ECO:0000313" key="3">
    <source>
        <dbReference type="Proteomes" id="UP000053825"/>
    </source>
</evidence>
<protein>
    <recommendedName>
        <fullName evidence="4">Centromere protein K</fullName>
    </recommendedName>
</protein>
<dbReference type="AlphaFoldDB" id="A0A0L7RA77"/>
<sequence length="227" mass="26743">MEYTLEDALETLKDIETEREEEIEQLLTDTLNNGPVTLNASCNPEDVRKKQHKLCISLANQIREEIPKDYPIPNTSDLHFEVLKELEEEVRTVEQLLDKTETYLSEIEDDISFLKSKKEGLKKMKETYLDATELTNNTNYDKELHLLKRIFYSTKNDLYLVVQKLFPNNRNFEKFLEDLTCAYTKGGDDLYVNITPQHLVFVHFLIEADIVMYHRNDKSKVRLMDML</sequence>
<keyword evidence="1" id="KW-0175">Coiled coil</keyword>
<evidence type="ECO:0008006" key="4">
    <source>
        <dbReference type="Google" id="ProtNLM"/>
    </source>
</evidence>
<keyword evidence="3" id="KW-1185">Reference proteome</keyword>
<dbReference type="OrthoDB" id="9445768at2759"/>
<reference evidence="2 3" key="1">
    <citation type="submission" date="2015-07" db="EMBL/GenBank/DDBJ databases">
        <title>The genome of Habropoda laboriosa.</title>
        <authorList>
            <person name="Pan H."/>
            <person name="Kapheim K."/>
        </authorList>
    </citation>
    <scope>NUCLEOTIDE SEQUENCE [LARGE SCALE GENOMIC DNA]</scope>
    <source>
        <strain evidence="2">0110345459</strain>
    </source>
</reference>
<evidence type="ECO:0000256" key="1">
    <source>
        <dbReference type="SAM" id="Coils"/>
    </source>
</evidence>
<dbReference type="Proteomes" id="UP000053825">
    <property type="component" value="Unassembled WGS sequence"/>
</dbReference>
<feature type="coiled-coil region" evidence="1">
    <location>
        <begin position="83"/>
        <end position="124"/>
    </location>
</feature>
<name>A0A0L7RA77_9HYME</name>
<accession>A0A0L7RA77</accession>
<proteinExistence type="predicted"/>
<organism evidence="2 3">
    <name type="scientific">Habropoda laboriosa</name>
    <dbReference type="NCBI Taxonomy" id="597456"/>
    <lineage>
        <taxon>Eukaryota</taxon>
        <taxon>Metazoa</taxon>
        <taxon>Ecdysozoa</taxon>
        <taxon>Arthropoda</taxon>
        <taxon>Hexapoda</taxon>
        <taxon>Insecta</taxon>
        <taxon>Pterygota</taxon>
        <taxon>Neoptera</taxon>
        <taxon>Endopterygota</taxon>
        <taxon>Hymenoptera</taxon>
        <taxon>Apocrita</taxon>
        <taxon>Aculeata</taxon>
        <taxon>Apoidea</taxon>
        <taxon>Anthophila</taxon>
        <taxon>Apidae</taxon>
        <taxon>Habropoda</taxon>
    </lineage>
</organism>
<dbReference type="EMBL" id="KQ414619">
    <property type="protein sequence ID" value="KOC67744.1"/>
    <property type="molecule type" value="Genomic_DNA"/>
</dbReference>
<evidence type="ECO:0000313" key="2">
    <source>
        <dbReference type="EMBL" id="KOC67744.1"/>
    </source>
</evidence>
<gene>
    <name evidence="2" type="ORF">WH47_11145</name>
</gene>